<keyword evidence="2" id="KW-1185">Reference proteome</keyword>
<gene>
    <name evidence="1" type="ORF">FHX46_003510</name>
</gene>
<protein>
    <submittedName>
        <fullName evidence="1">Uncharacterized protein</fullName>
    </submittedName>
</protein>
<organism evidence="1 2">
    <name type="scientific">Amycolatopsis viridis</name>
    <dbReference type="NCBI Taxonomy" id="185678"/>
    <lineage>
        <taxon>Bacteria</taxon>
        <taxon>Bacillati</taxon>
        <taxon>Actinomycetota</taxon>
        <taxon>Actinomycetes</taxon>
        <taxon>Pseudonocardiales</taxon>
        <taxon>Pseudonocardiaceae</taxon>
        <taxon>Amycolatopsis</taxon>
    </lineage>
</organism>
<accession>A0ABX0SZF5</accession>
<sequence length="237" mass="25639">MTNLLNRWRARSAERGWPADLTWPLDAVHAVAEACLTGIDLFPALLELADQRLDSAATPADFERDLAALASCLPAIGLGPAPDELTAMAGRAARRIVARDAVLAHGTDPVTTVRTRAAFLHDLTSPGYDDADVHVWVARWEPGTAPWSSASVRTMIADRIRPHLRARESAGSVGPCDIAVLVTERARAEQLGELVRDLPGSPGLVLSIRRRPPGADPVQRAEWLLDLFPSLIDEPPH</sequence>
<proteinExistence type="predicted"/>
<dbReference type="Proteomes" id="UP000754495">
    <property type="component" value="Unassembled WGS sequence"/>
</dbReference>
<evidence type="ECO:0000313" key="2">
    <source>
        <dbReference type="Proteomes" id="UP000754495"/>
    </source>
</evidence>
<comment type="caution">
    <text evidence="1">The sequence shown here is derived from an EMBL/GenBank/DDBJ whole genome shotgun (WGS) entry which is preliminary data.</text>
</comment>
<name>A0ABX0SZF5_9PSEU</name>
<dbReference type="RefSeq" id="WP_167116047.1">
    <property type="nucleotide sequence ID" value="NZ_JAANOU010000001.1"/>
</dbReference>
<reference evidence="1 2" key="1">
    <citation type="submission" date="2020-03" db="EMBL/GenBank/DDBJ databases">
        <title>Sequencing the genomes of 1000 actinobacteria strains.</title>
        <authorList>
            <person name="Klenk H.-P."/>
        </authorList>
    </citation>
    <scope>NUCLEOTIDE SEQUENCE [LARGE SCALE GENOMIC DNA]</scope>
    <source>
        <strain evidence="1 2">DSM 45668</strain>
    </source>
</reference>
<evidence type="ECO:0000313" key="1">
    <source>
        <dbReference type="EMBL" id="NIH80980.1"/>
    </source>
</evidence>
<dbReference type="EMBL" id="JAANOU010000001">
    <property type="protein sequence ID" value="NIH80980.1"/>
    <property type="molecule type" value="Genomic_DNA"/>
</dbReference>